<dbReference type="AlphaFoldDB" id="A0A2H0KAC4"/>
<dbReference type="EMBL" id="PCVG01000071">
    <property type="protein sequence ID" value="PIQ68211.1"/>
    <property type="molecule type" value="Genomic_DNA"/>
</dbReference>
<accession>A0A2H0KAC4</accession>
<dbReference type="SUPFAM" id="SSF52172">
    <property type="entry name" value="CheY-like"/>
    <property type="match status" value="1"/>
</dbReference>
<evidence type="ECO:0000313" key="1">
    <source>
        <dbReference type="EMBL" id="PIQ68211.1"/>
    </source>
</evidence>
<reference evidence="1 2" key="1">
    <citation type="submission" date="2017-09" db="EMBL/GenBank/DDBJ databases">
        <title>Depth-based differentiation of microbial function through sediment-hosted aquifers and enrichment of novel symbionts in the deep terrestrial subsurface.</title>
        <authorList>
            <person name="Probst A.J."/>
            <person name="Ladd B."/>
            <person name="Jarett J.K."/>
            <person name="Geller-Mcgrath D.E."/>
            <person name="Sieber C.M."/>
            <person name="Emerson J.B."/>
            <person name="Anantharaman K."/>
            <person name="Thomas B.C."/>
            <person name="Malmstrom R."/>
            <person name="Stieglmeier M."/>
            <person name="Klingl A."/>
            <person name="Woyke T."/>
            <person name="Ryan C.M."/>
            <person name="Banfield J.F."/>
        </authorList>
    </citation>
    <scope>NUCLEOTIDE SEQUENCE [LARGE SCALE GENOMIC DNA]</scope>
    <source>
        <strain evidence="1">CG11_big_fil_rev_8_21_14_0_20_46_11</strain>
    </source>
</reference>
<name>A0A2H0KAC4_9BACT</name>
<dbReference type="InterPro" id="IPR011006">
    <property type="entry name" value="CheY-like_superfamily"/>
</dbReference>
<organism evidence="1 2">
    <name type="scientific">Candidatus Taylorbacteria bacterium CG11_big_fil_rev_8_21_14_0_20_46_11</name>
    <dbReference type="NCBI Taxonomy" id="1975025"/>
    <lineage>
        <taxon>Bacteria</taxon>
        <taxon>Candidatus Tayloriibacteriota</taxon>
    </lineage>
</organism>
<sequence length="259" mass="28614">MHILIVDDSALWIKQGKTLLEQAGYEVTGLVVSNPKQFTSESLSESVADALKGADVLMTDKDLGEAVTSTRLICVVRHNFPKLPIVRWTGGYDNKPYMKYLGVTSIEKPTKNNEAKFVETFNKALDEQKLILSGAMGIYAVLDETAEPDKHAAESKANRLRQIAEIAQLAEKNRVSNSGNSQYDWTITGRSGDVTKHELGHCVCDGDLTAEDIGPHLTALRKVIGKFEAASEIDNRFKTCAEFIKAGNLDELELVRHCY</sequence>
<proteinExistence type="predicted"/>
<protein>
    <recommendedName>
        <fullName evidence="3">Response regulatory domain-containing protein</fullName>
    </recommendedName>
</protein>
<evidence type="ECO:0008006" key="3">
    <source>
        <dbReference type="Google" id="ProtNLM"/>
    </source>
</evidence>
<evidence type="ECO:0000313" key="2">
    <source>
        <dbReference type="Proteomes" id="UP000229342"/>
    </source>
</evidence>
<gene>
    <name evidence="1" type="ORF">COV91_05285</name>
</gene>
<comment type="caution">
    <text evidence="1">The sequence shown here is derived from an EMBL/GenBank/DDBJ whole genome shotgun (WGS) entry which is preliminary data.</text>
</comment>
<dbReference type="Gene3D" id="3.40.50.2300">
    <property type="match status" value="1"/>
</dbReference>
<dbReference type="Proteomes" id="UP000229342">
    <property type="component" value="Unassembled WGS sequence"/>
</dbReference>